<dbReference type="GO" id="GO:0032259">
    <property type="term" value="P:methylation"/>
    <property type="evidence" value="ECO:0007669"/>
    <property type="project" value="UniProtKB-KW"/>
</dbReference>
<dbReference type="GO" id="GO:0005737">
    <property type="term" value="C:cytoplasm"/>
    <property type="evidence" value="ECO:0007669"/>
    <property type="project" value="UniProtKB-SubCell"/>
</dbReference>
<evidence type="ECO:0000256" key="2">
    <source>
        <dbReference type="ARBA" id="ARBA00022490"/>
    </source>
</evidence>
<dbReference type="InterPro" id="IPR050078">
    <property type="entry name" value="Ribosomal_L11_MeTrfase_PrmA"/>
</dbReference>
<protein>
    <recommendedName>
        <fullName evidence="6">Ribosomal protein L11 methyltransferase</fullName>
        <shortName evidence="6">L11 Mtase</shortName>
        <ecNumber evidence="6">2.1.1.-</ecNumber>
    </recommendedName>
</protein>
<gene>
    <name evidence="6" type="primary">prmA</name>
    <name evidence="7" type="ORF">BBW65_04445</name>
</gene>
<dbReference type="GO" id="GO:0016279">
    <property type="term" value="F:protein-lysine N-methyltransferase activity"/>
    <property type="evidence" value="ECO:0007669"/>
    <property type="project" value="RHEA"/>
</dbReference>
<dbReference type="OrthoDB" id="9785995at2"/>
<dbReference type="InterPro" id="IPR029063">
    <property type="entry name" value="SAM-dependent_MTases_sf"/>
</dbReference>
<comment type="function">
    <text evidence="6">Methylates ribosomal protein L11.</text>
</comment>
<feature type="binding site" evidence="6">
    <location>
        <position position="208"/>
    </location>
    <ligand>
        <name>S-adenosyl-L-methionine</name>
        <dbReference type="ChEBI" id="CHEBI:59789"/>
    </ligand>
</feature>
<dbReference type="EC" id="2.1.1.-" evidence="6"/>
<evidence type="ECO:0000313" key="7">
    <source>
        <dbReference type="EMBL" id="ANV98095.1"/>
    </source>
</evidence>
<keyword evidence="7" id="KW-0687">Ribonucleoprotein</keyword>
<keyword evidence="3 6" id="KW-0489">Methyltransferase</keyword>
<accession>A0A1B1U5X5</accession>
<keyword evidence="5 6" id="KW-0949">S-adenosyl-L-methionine</keyword>
<feature type="binding site" evidence="6">
    <location>
        <position position="187"/>
    </location>
    <ligand>
        <name>S-adenosyl-L-methionine</name>
        <dbReference type="ChEBI" id="CHEBI:59789"/>
    </ligand>
</feature>
<keyword evidence="4 6" id="KW-0808">Transferase</keyword>
<comment type="subcellular location">
    <subcellularLocation>
        <location evidence="6">Cytoplasm</location>
    </subcellularLocation>
</comment>
<comment type="catalytic activity">
    <reaction evidence="6">
        <text>L-lysyl-[protein] + 3 S-adenosyl-L-methionine = N(6),N(6),N(6)-trimethyl-L-lysyl-[protein] + 3 S-adenosyl-L-homocysteine + 3 H(+)</text>
        <dbReference type="Rhea" id="RHEA:54192"/>
        <dbReference type="Rhea" id="RHEA-COMP:9752"/>
        <dbReference type="Rhea" id="RHEA-COMP:13826"/>
        <dbReference type="ChEBI" id="CHEBI:15378"/>
        <dbReference type="ChEBI" id="CHEBI:29969"/>
        <dbReference type="ChEBI" id="CHEBI:57856"/>
        <dbReference type="ChEBI" id="CHEBI:59789"/>
        <dbReference type="ChEBI" id="CHEBI:61961"/>
    </reaction>
</comment>
<proteinExistence type="inferred from homology"/>
<dbReference type="KEGG" id="het:BBW65_04445"/>
<dbReference type="InterPro" id="IPR004498">
    <property type="entry name" value="Ribosomal_PrmA_MeTrfase"/>
</dbReference>
<evidence type="ECO:0000256" key="4">
    <source>
        <dbReference type="ARBA" id="ARBA00022679"/>
    </source>
</evidence>
<comment type="similarity">
    <text evidence="1 6">Belongs to the methyltransferase superfamily. PrmA family.</text>
</comment>
<sequence length="312" mass="35213">MKHNSSSFYFEILVEPYSFEDIFVDFIVEHIQDCVEQLATPYHLVSQNEDISSFNLATFFAPQEQQFTQILIRTTQDPQSILKTLQNFCTLTSERVGEKIDFGFGFKKCRDQDWIRAYQQSVDPVSVGAFYIHPSWHKSAEELGLDLKDMLIDPALAFGSGHHASTSMCLELLSTMNIADQSLLDVGCGSGILSLAASMLGAEVEICDTDPFAIEESFKNFKLNAQTPPHAWVGSISQSTKSYDCIVANIVAEILINLYDDFNQHLKIGGILILSGILDKYKQNVLECFRNFEIQEILQKQEWVTLKLAKVK</sequence>
<dbReference type="NCBIfam" id="TIGR00406">
    <property type="entry name" value="prmA"/>
    <property type="match status" value="1"/>
</dbReference>
<dbReference type="GO" id="GO:0005840">
    <property type="term" value="C:ribosome"/>
    <property type="evidence" value="ECO:0007669"/>
    <property type="project" value="UniProtKB-KW"/>
</dbReference>
<dbReference type="Gene3D" id="3.40.50.150">
    <property type="entry name" value="Vaccinia Virus protein VP39"/>
    <property type="match status" value="1"/>
</dbReference>
<keyword evidence="7" id="KW-0689">Ribosomal protein</keyword>
<dbReference type="STRING" id="222136.BBW65_04445"/>
<dbReference type="RefSeq" id="WP_066340292.1">
    <property type="nucleotide sequence ID" value="NZ_CP016503.1"/>
</dbReference>
<dbReference type="EMBL" id="CP016503">
    <property type="protein sequence ID" value="ANV98095.1"/>
    <property type="molecule type" value="Genomic_DNA"/>
</dbReference>
<dbReference type="AlphaFoldDB" id="A0A1B1U5X5"/>
<dbReference type="Proteomes" id="UP000092884">
    <property type="component" value="Chromosome"/>
</dbReference>
<dbReference type="PANTHER" id="PTHR43648:SF1">
    <property type="entry name" value="ELECTRON TRANSFER FLAVOPROTEIN BETA SUBUNIT LYSINE METHYLTRANSFERASE"/>
    <property type="match status" value="1"/>
</dbReference>
<dbReference type="HAMAP" id="MF_00735">
    <property type="entry name" value="Methyltr_PrmA"/>
    <property type="match status" value="1"/>
</dbReference>
<evidence type="ECO:0000256" key="6">
    <source>
        <dbReference type="HAMAP-Rule" id="MF_00735"/>
    </source>
</evidence>
<evidence type="ECO:0000256" key="5">
    <source>
        <dbReference type="ARBA" id="ARBA00022691"/>
    </source>
</evidence>
<organism evidence="7 8">
    <name type="scientific">Helicobacter enhydrae</name>
    <dbReference type="NCBI Taxonomy" id="222136"/>
    <lineage>
        <taxon>Bacteria</taxon>
        <taxon>Pseudomonadati</taxon>
        <taxon>Campylobacterota</taxon>
        <taxon>Epsilonproteobacteria</taxon>
        <taxon>Campylobacterales</taxon>
        <taxon>Helicobacteraceae</taxon>
        <taxon>Helicobacter</taxon>
    </lineage>
</organism>
<dbReference type="PANTHER" id="PTHR43648">
    <property type="entry name" value="ELECTRON TRANSFER FLAVOPROTEIN BETA SUBUNIT LYSINE METHYLTRANSFERASE"/>
    <property type="match status" value="1"/>
</dbReference>
<evidence type="ECO:0000313" key="8">
    <source>
        <dbReference type="Proteomes" id="UP000092884"/>
    </source>
</evidence>
<keyword evidence="8" id="KW-1185">Reference proteome</keyword>
<reference evidence="8" key="1">
    <citation type="submission" date="2016-07" db="EMBL/GenBank/DDBJ databases">
        <authorList>
            <person name="Florea S."/>
            <person name="Webb J.S."/>
            <person name="Jaromczyk J."/>
            <person name="Schardl C.L."/>
        </authorList>
    </citation>
    <scope>NUCLEOTIDE SEQUENCE [LARGE SCALE GENOMIC DNA]</scope>
    <source>
        <strain evidence="8">MIT 01-6242</strain>
    </source>
</reference>
<evidence type="ECO:0000256" key="1">
    <source>
        <dbReference type="ARBA" id="ARBA00009741"/>
    </source>
</evidence>
<feature type="binding site" evidence="6">
    <location>
        <position position="166"/>
    </location>
    <ligand>
        <name>S-adenosyl-L-methionine</name>
        <dbReference type="ChEBI" id="CHEBI:59789"/>
    </ligand>
</feature>
<name>A0A1B1U5X5_9HELI</name>
<feature type="binding site" evidence="6">
    <location>
        <position position="249"/>
    </location>
    <ligand>
        <name>S-adenosyl-L-methionine</name>
        <dbReference type="ChEBI" id="CHEBI:59789"/>
    </ligand>
</feature>
<keyword evidence="2 6" id="KW-0963">Cytoplasm</keyword>
<dbReference type="SUPFAM" id="SSF53335">
    <property type="entry name" value="S-adenosyl-L-methionine-dependent methyltransferases"/>
    <property type="match status" value="1"/>
</dbReference>
<evidence type="ECO:0000256" key="3">
    <source>
        <dbReference type="ARBA" id="ARBA00022603"/>
    </source>
</evidence>
<dbReference type="CDD" id="cd02440">
    <property type="entry name" value="AdoMet_MTases"/>
    <property type="match status" value="1"/>
</dbReference>
<dbReference type="Pfam" id="PF06325">
    <property type="entry name" value="PrmA"/>
    <property type="match status" value="1"/>
</dbReference>